<dbReference type="EC" id="2.3.1.199" evidence="10"/>
<feature type="transmembrane region" description="Helical" evidence="10">
    <location>
        <begin position="144"/>
        <end position="163"/>
    </location>
</feature>
<evidence type="ECO:0000256" key="8">
    <source>
        <dbReference type="ARBA" id="ARBA00023136"/>
    </source>
</evidence>
<evidence type="ECO:0000256" key="2">
    <source>
        <dbReference type="ARBA" id="ARBA00022516"/>
    </source>
</evidence>
<feature type="transmembrane region" description="Helical" evidence="10">
    <location>
        <begin position="169"/>
        <end position="191"/>
    </location>
</feature>
<name>A0A1I8MDU2_MUSDO</name>
<dbReference type="GO" id="GO:0042761">
    <property type="term" value="P:very long-chain fatty acid biosynthetic process"/>
    <property type="evidence" value="ECO:0007669"/>
    <property type="project" value="TreeGrafter"/>
</dbReference>
<evidence type="ECO:0000256" key="7">
    <source>
        <dbReference type="ARBA" id="ARBA00023098"/>
    </source>
</evidence>
<comment type="subcellular location">
    <subcellularLocation>
        <location evidence="1">Membrane</location>
        <topology evidence="1">Multi-pass membrane protein</topology>
    </subcellularLocation>
</comment>
<dbReference type="VEuPathDB" id="VectorBase:MDOA003861"/>
<keyword evidence="9 10" id="KW-0275">Fatty acid biosynthesis</keyword>
<dbReference type="Pfam" id="PF01151">
    <property type="entry name" value="ELO"/>
    <property type="match status" value="1"/>
</dbReference>
<evidence type="ECO:0000256" key="9">
    <source>
        <dbReference type="ARBA" id="ARBA00023160"/>
    </source>
</evidence>
<organism evidence="11">
    <name type="scientific">Musca domestica</name>
    <name type="common">House fly</name>
    <dbReference type="NCBI Taxonomy" id="7370"/>
    <lineage>
        <taxon>Eukaryota</taxon>
        <taxon>Metazoa</taxon>
        <taxon>Ecdysozoa</taxon>
        <taxon>Arthropoda</taxon>
        <taxon>Hexapoda</taxon>
        <taxon>Insecta</taxon>
        <taxon>Pterygota</taxon>
        <taxon>Neoptera</taxon>
        <taxon>Endopterygota</taxon>
        <taxon>Diptera</taxon>
        <taxon>Brachycera</taxon>
        <taxon>Muscomorpha</taxon>
        <taxon>Muscoidea</taxon>
        <taxon>Muscidae</taxon>
        <taxon>Musca</taxon>
    </lineage>
</organism>
<protein>
    <recommendedName>
        <fullName evidence="10">Elongation of very long chain fatty acids protein</fullName>
        <ecNumber evidence="10">2.3.1.199</ecNumber>
    </recommendedName>
    <alternativeName>
        <fullName evidence="10">Very-long-chain 3-oxoacyl-CoA synthase</fullName>
    </alternativeName>
</protein>
<evidence type="ECO:0000256" key="1">
    <source>
        <dbReference type="ARBA" id="ARBA00004141"/>
    </source>
</evidence>
<reference evidence="11" key="1">
    <citation type="submission" date="2020-05" db="UniProtKB">
        <authorList>
            <consortium name="EnsemblMetazoa"/>
        </authorList>
    </citation>
    <scope>IDENTIFICATION</scope>
    <source>
        <strain evidence="11">Aabys</strain>
    </source>
</reference>
<dbReference type="AlphaFoldDB" id="A0A1I8MDU2"/>
<dbReference type="PANTHER" id="PTHR11157:SF116">
    <property type="entry name" value="ELONGATION OF VERY LONG CHAIN FATTY ACIDS PROTEIN-RELATED"/>
    <property type="match status" value="1"/>
</dbReference>
<comment type="catalytic activity">
    <reaction evidence="10">
        <text>a very-long-chain acyl-CoA + malonyl-CoA + H(+) = a very-long-chain 3-oxoacyl-CoA + CO2 + CoA</text>
        <dbReference type="Rhea" id="RHEA:32727"/>
        <dbReference type="ChEBI" id="CHEBI:15378"/>
        <dbReference type="ChEBI" id="CHEBI:16526"/>
        <dbReference type="ChEBI" id="CHEBI:57287"/>
        <dbReference type="ChEBI" id="CHEBI:57384"/>
        <dbReference type="ChEBI" id="CHEBI:90725"/>
        <dbReference type="ChEBI" id="CHEBI:90736"/>
        <dbReference type="EC" id="2.3.1.199"/>
    </reaction>
</comment>
<keyword evidence="2 10" id="KW-0444">Lipid biosynthesis</keyword>
<dbReference type="OrthoDB" id="434092at2759"/>
<dbReference type="GO" id="GO:0019367">
    <property type="term" value="P:fatty acid elongation, saturated fatty acid"/>
    <property type="evidence" value="ECO:0007669"/>
    <property type="project" value="TreeGrafter"/>
</dbReference>
<comment type="similarity">
    <text evidence="10">Belongs to the ELO family.</text>
</comment>
<keyword evidence="7 10" id="KW-0443">Lipid metabolism</keyword>
<dbReference type="InterPro" id="IPR002076">
    <property type="entry name" value="ELO_fam"/>
</dbReference>
<dbReference type="GO" id="GO:0030148">
    <property type="term" value="P:sphingolipid biosynthetic process"/>
    <property type="evidence" value="ECO:0007669"/>
    <property type="project" value="TreeGrafter"/>
</dbReference>
<keyword evidence="4 10" id="KW-0812">Transmembrane</keyword>
<dbReference type="GO" id="GO:0034625">
    <property type="term" value="P:fatty acid elongation, monounsaturated fatty acid"/>
    <property type="evidence" value="ECO:0007669"/>
    <property type="project" value="TreeGrafter"/>
</dbReference>
<evidence type="ECO:0000256" key="5">
    <source>
        <dbReference type="ARBA" id="ARBA00022832"/>
    </source>
</evidence>
<keyword evidence="6 10" id="KW-1133">Transmembrane helix</keyword>
<feature type="transmembrane region" description="Helical" evidence="10">
    <location>
        <begin position="207"/>
        <end position="224"/>
    </location>
</feature>
<accession>A0A1I8MDU2</accession>
<dbReference type="EnsemblMetazoa" id="MDOA003861-RA">
    <property type="protein sequence ID" value="MDOA003861-PA"/>
    <property type="gene ID" value="MDOA003861"/>
</dbReference>
<dbReference type="GO" id="GO:0034626">
    <property type="term" value="P:fatty acid elongation, polyunsaturated fatty acid"/>
    <property type="evidence" value="ECO:0007669"/>
    <property type="project" value="TreeGrafter"/>
</dbReference>
<sequence length="270" mass="31939">MKILQYLIHKLLEFNNVLQIDRRITVNPILASPLFMISIFTLYLLIVRKWGPKYMENRKPFNVDGLMKLYNFVQILLNAFILYEGVRYSYLRPDYSLTCEGYNPDDMRPMTLKGARPVYLYHLSKYMDLLDTIFFLLRKKFNQISFLHVYHHAGMLVGTYLYISKSFGSHLSLIGVINSFIHVVMYTYYLAAAMKLNIDLMAWKKRVTMMQIIQFIILAFHQSLPLINNPCNMSKQIVLFSVSQCIFMLILFSNFYYQTYIRSAKKIKSK</sequence>
<dbReference type="PROSITE" id="PS01188">
    <property type="entry name" value="ELO"/>
    <property type="match status" value="1"/>
</dbReference>
<proteinExistence type="inferred from homology"/>
<dbReference type="VEuPathDB" id="VectorBase:MDOMA2_008891"/>
<feature type="transmembrane region" description="Helical" evidence="10">
    <location>
        <begin position="69"/>
        <end position="86"/>
    </location>
</feature>
<evidence type="ECO:0000313" key="11">
    <source>
        <dbReference type="EnsemblMetazoa" id="MDOA003861-PA"/>
    </source>
</evidence>
<dbReference type="InterPro" id="IPR030457">
    <property type="entry name" value="ELO_CS"/>
</dbReference>
<keyword evidence="3 10" id="KW-0808">Transferase</keyword>
<feature type="transmembrane region" description="Helical" evidence="10">
    <location>
        <begin position="236"/>
        <end position="257"/>
    </location>
</feature>
<keyword evidence="5 10" id="KW-0276">Fatty acid metabolism</keyword>
<evidence type="ECO:0000256" key="3">
    <source>
        <dbReference type="ARBA" id="ARBA00022679"/>
    </source>
</evidence>
<dbReference type="GO" id="GO:0005789">
    <property type="term" value="C:endoplasmic reticulum membrane"/>
    <property type="evidence" value="ECO:0007669"/>
    <property type="project" value="TreeGrafter"/>
</dbReference>
<dbReference type="PANTHER" id="PTHR11157">
    <property type="entry name" value="FATTY ACID ACYL TRANSFERASE-RELATED"/>
    <property type="match status" value="1"/>
</dbReference>
<gene>
    <name evidence="11" type="primary">101896660</name>
</gene>
<keyword evidence="8 10" id="KW-0472">Membrane</keyword>
<dbReference type="GO" id="GO:0009922">
    <property type="term" value="F:fatty acid elongase activity"/>
    <property type="evidence" value="ECO:0007669"/>
    <property type="project" value="UniProtKB-EC"/>
</dbReference>
<evidence type="ECO:0000256" key="6">
    <source>
        <dbReference type="ARBA" id="ARBA00022989"/>
    </source>
</evidence>
<evidence type="ECO:0000256" key="10">
    <source>
        <dbReference type="RuleBase" id="RU361115"/>
    </source>
</evidence>
<feature type="transmembrane region" description="Helical" evidence="10">
    <location>
        <begin position="29"/>
        <end position="48"/>
    </location>
</feature>
<dbReference type="eggNOG" id="KOG3071">
    <property type="taxonomic scope" value="Eukaryota"/>
</dbReference>
<evidence type="ECO:0000256" key="4">
    <source>
        <dbReference type="ARBA" id="ARBA00022692"/>
    </source>
</evidence>